<organism evidence="4 5">
    <name type="scientific">Crassostrea virginica</name>
    <name type="common">Eastern oyster</name>
    <dbReference type="NCBI Taxonomy" id="6565"/>
    <lineage>
        <taxon>Eukaryota</taxon>
        <taxon>Metazoa</taxon>
        <taxon>Spiralia</taxon>
        <taxon>Lophotrochozoa</taxon>
        <taxon>Mollusca</taxon>
        <taxon>Bivalvia</taxon>
        <taxon>Autobranchia</taxon>
        <taxon>Pteriomorphia</taxon>
        <taxon>Ostreida</taxon>
        <taxon>Ostreoidea</taxon>
        <taxon>Ostreidae</taxon>
        <taxon>Crassostrea</taxon>
    </lineage>
</organism>
<proteinExistence type="predicted"/>
<evidence type="ECO:0000256" key="2">
    <source>
        <dbReference type="ARBA" id="ARBA00022737"/>
    </source>
</evidence>
<keyword evidence="1" id="KW-0853">WD repeat</keyword>
<dbReference type="PANTHER" id="PTHR44436:SF1">
    <property type="entry name" value="F-BOX_WD REPEAT-CONTAINING PROTEIN 2"/>
    <property type="match status" value="1"/>
</dbReference>
<dbReference type="KEGG" id="cvn:111131578"/>
<accession>A0A8B8E3U6</accession>
<dbReference type="GeneID" id="111131578"/>
<dbReference type="SUPFAM" id="SSF81383">
    <property type="entry name" value="F-box domain"/>
    <property type="match status" value="1"/>
</dbReference>
<dbReference type="AlphaFoldDB" id="A0A8B8E3U6"/>
<keyword evidence="4" id="KW-1185">Reference proteome</keyword>
<evidence type="ECO:0000259" key="3">
    <source>
        <dbReference type="PROSITE" id="PS50181"/>
    </source>
</evidence>
<dbReference type="Proteomes" id="UP000694844">
    <property type="component" value="Chromosome 4"/>
</dbReference>
<dbReference type="PROSITE" id="PS50181">
    <property type="entry name" value="FBOX"/>
    <property type="match status" value="1"/>
</dbReference>
<dbReference type="InterPro" id="IPR036047">
    <property type="entry name" value="F-box-like_dom_sf"/>
</dbReference>
<reference evidence="5" key="1">
    <citation type="submission" date="2025-08" db="UniProtKB">
        <authorList>
            <consortium name="RefSeq"/>
        </authorList>
    </citation>
    <scope>IDENTIFICATION</scope>
    <source>
        <tissue evidence="5">Whole sample</tissue>
    </source>
</reference>
<name>A0A8B8E3U6_CRAVI</name>
<dbReference type="InterPro" id="IPR001810">
    <property type="entry name" value="F-box_dom"/>
</dbReference>
<keyword evidence="2" id="KW-0677">Repeat</keyword>
<dbReference type="PANTHER" id="PTHR44436">
    <property type="entry name" value="F-BOX/WD REPEAT-CONTAINING PROTEIN 2"/>
    <property type="match status" value="1"/>
</dbReference>
<evidence type="ECO:0000313" key="5">
    <source>
        <dbReference type="RefSeq" id="XP_022334885.1"/>
    </source>
</evidence>
<feature type="domain" description="F-box" evidence="3">
    <location>
        <begin position="8"/>
        <end position="55"/>
    </location>
</feature>
<dbReference type="RefSeq" id="XP_022334885.1">
    <property type="nucleotide sequence ID" value="XM_022479177.1"/>
</dbReference>
<dbReference type="Gene3D" id="1.20.1280.50">
    <property type="match status" value="1"/>
</dbReference>
<dbReference type="OrthoDB" id="10257471at2759"/>
<gene>
    <name evidence="5" type="primary">LOC111131578</name>
</gene>
<sequence>MDKSLSDKANFQSLPEELQVKIFSYLPMKDTFSVCLVCKQWNTIIMNTESVWKMRCHTLPVSVQRRIMDDKAQGHNWKETFKMNYGKNGIKRMWEFGLFSNPASYDDLPQGMFSNMDPDSWGDVFQMELDRA</sequence>
<protein>
    <submittedName>
        <fullName evidence="5">F-box only protein 48-like</fullName>
    </submittedName>
</protein>
<dbReference type="SMART" id="SM00256">
    <property type="entry name" value="FBOX"/>
    <property type="match status" value="1"/>
</dbReference>
<evidence type="ECO:0000256" key="1">
    <source>
        <dbReference type="ARBA" id="ARBA00022574"/>
    </source>
</evidence>
<dbReference type="Pfam" id="PF12937">
    <property type="entry name" value="F-box-like"/>
    <property type="match status" value="1"/>
</dbReference>
<dbReference type="InterPro" id="IPR042627">
    <property type="entry name" value="FBXW2"/>
</dbReference>
<evidence type="ECO:0000313" key="4">
    <source>
        <dbReference type="Proteomes" id="UP000694844"/>
    </source>
</evidence>